<name>A0A9W7AIJ0_9STRA</name>
<evidence type="ECO:0000256" key="2">
    <source>
        <dbReference type="SAM" id="SignalP"/>
    </source>
</evidence>
<dbReference type="Proteomes" id="UP001165122">
    <property type="component" value="Unassembled WGS sequence"/>
</dbReference>
<dbReference type="OrthoDB" id="45666at2759"/>
<evidence type="ECO:0000256" key="1">
    <source>
        <dbReference type="SAM" id="MobiDB-lite"/>
    </source>
</evidence>
<gene>
    <name evidence="3" type="ORF">TrLO_g7613</name>
</gene>
<dbReference type="AlphaFoldDB" id="A0A9W7AIJ0"/>
<feature type="signal peptide" evidence="2">
    <location>
        <begin position="1"/>
        <end position="21"/>
    </location>
</feature>
<comment type="caution">
    <text evidence="3">The sequence shown here is derived from an EMBL/GenBank/DDBJ whole genome shotgun (WGS) entry which is preliminary data.</text>
</comment>
<accession>A0A9W7AIJ0</accession>
<feature type="compositionally biased region" description="Low complexity" evidence="1">
    <location>
        <begin position="84"/>
        <end position="102"/>
    </location>
</feature>
<feature type="region of interest" description="Disordered" evidence="1">
    <location>
        <begin position="82"/>
        <end position="106"/>
    </location>
</feature>
<feature type="chain" id="PRO_5040969439" evidence="2">
    <location>
        <begin position="22"/>
        <end position="365"/>
    </location>
</feature>
<keyword evidence="4" id="KW-1185">Reference proteome</keyword>
<organism evidence="3 4">
    <name type="scientific">Triparma laevis f. longispina</name>
    <dbReference type="NCBI Taxonomy" id="1714387"/>
    <lineage>
        <taxon>Eukaryota</taxon>
        <taxon>Sar</taxon>
        <taxon>Stramenopiles</taxon>
        <taxon>Ochrophyta</taxon>
        <taxon>Bolidophyceae</taxon>
        <taxon>Parmales</taxon>
        <taxon>Triparmaceae</taxon>
        <taxon>Triparma</taxon>
    </lineage>
</organism>
<keyword evidence="2" id="KW-0732">Signal</keyword>
<proteinExistence type="predicted"/>
<protein>
    <submittedName>
        <fullName evidence="3">Uncharacterized protein</fullName>
    </submittedName>
</protein>
<evidence type="ECO:0000313" key="4">
    <source>
        <dbReference type="Proteomes" id="UP001165122"/>
    </source>
</evidence>
<dbReference type="EMBL" id="BRXW01000622">
    <property type="protein sequence ID" value="GMH70560.1"/>
    <property type="molecule type" value="Genomic_DNA"/>
</dbReference>
<reference evidence="4" key="1">
    <citation type="journal article" date="2023" name="Commun. Biol.">
        <title>Genome analysis of Parmales, the sister group of diatoms, reveals the evolutionary specialization of diatoms from phago-mixotrophs to photoautotrophs.</title>
        <authorList>
            <person name="Ban H."/>
            <person name="Sato S."/>
            <person name="Yoshikawa S."/>
            <person name="Yamada K."/>
            <person name="Nakamura Y."/>
            <person name="Ichinomiya M."/>
            <person name="Sato N."/>
            <person name="Blanc-Mathieu R."/>
            <person name="Endo H."/>
            <person name="Kuwata A."/>
            <person name="Ogata H."/>
        </authorList>
    </citation>
    <scope>NUCLEOTIDE SEQUENCE [LARGE SCALE GENOMIC DNA]</scope>
    <source>
        <strain evidence="4">NIES 3700</strain>
    </source>
</reference>
<sequence>MFTKVTLTVLVAVMILAYCVAYSGPPTSRRSILASTGAFLLPSALLPSAALAEAAPRRKGAAELDAEYYMKNLLNKGIKGQPPSSVTGFASSSSSKPANNPSCRTDNNFNLQTDLPTLTLTAFVNECEKRKPGFLQRCRTFAQTNPSFLLKSFQTSCGKNWKGVEDLTSPELIDSWRSTEDLRHYDFVCYVFWRVAAEDVGKSTDRLALLSDVGRVIYEKTVDNNNNNNPDRPLTRITPTLKSLLEKFKEANLVESYRVVSGEAIEAVESFKPFDYLDDEDIVKGNDVNLVLSIRKPATLTSALQINNEQSLFQPEFVAPAISQCFLAHNLSVKPVQTYFVDSVYRQDPNLFFPDEELLQFTISK</sequence>
<evidence type="ECO:0000313" key="3">
    <source>
        <dbReference type="EMBL" id="GMH70560.1"/>
    </source>
</evidence>